<feature type="domain" description="Pseudouridine synthase I TruA alpha/beta" evidence="6">
    <location>
        <begin position="252"/>
        <end position="300"/>
    </location>
</feature>
<dbReference type="RefSeq" id="XP_006819719.1">
    <property type="nucleotide sequence ID" value="XM_006819656.1"/>
</dbReference>
<evidence type="ECO:0000256" key="2">
    <source>
        <dbReference type="ARBA" id="ARBA00022723"/>
    </source>
</evidence>
<sequence length="307" mass="34962">MAEVVLKVTNHEQLKRKVESLEKTVLEQRVQLKHLQEQINQTNNVDDMKRMSLSSQTSTHSDSNEINNVMKTFNFSGNSSVVLSSQDGIPHMKDYTMCLWMKNTNFSDEQRELVHYETSHSLKQYPFYYSITLLTHRICIQHMKGSMCAPPNPSSYFPSDGLWHHICLEVVDGSKMVVYVDGIHPNQSSWMYPFGNTSKTLLANGDIYLGHNHGVTILDRSKSFVGKITQFNMWDRQLGSQEISQLVMPCSVRRITSALVAVGNGMIEVDDIKTSLDQRQCIQLTVAPADGLYLQNVSYDENDFKVD</sequence>
<evidence type="ECO:0000256" key="4">
    <source>
        <dbReference type="ARBA" id="ARBA00023157"/>
    </source>
</evidence>
<accession>A0ABM0MI78</accession>
<organism evidence="7 8">
    <name type="scientific">Saccoglossus kowalevskii</name>
    <name type="common">Acorn worm</name>
    <dbReference type="NCBI Taxonomy" id="10224"/>
    <lineage>
        <taxon>Eukaryota</taxon>
        <taxon>Metazoa</taxon>
        <taxon>Hemichordata</taxon>
        <taxon>Enteropneusta</taxon>
        <taxon>Harrimaniidae</taxon>
        <taxon>Saccoglossus</taxon>
    </lineage>
</organism>
<dbReference type="Proteomes" id="UP000694865">
    <property type="component" value="Unplaced"/>
</dbReference>
<keyword evidence="2" id="KW-0479">Metal-binding</keyword>
<dbReference type="Pfam" id="PF13385">
    <property type="entry name" value="Laminin_G_3"/>
    <property type="match status" value="1"/>
</dbReference>
<feature type="coiled-coil region" evidence="5">
    <location>
        <begin position="11"/>
        <end position="45"/>
    </location>
</feature>
<dbReference type="PANTHER" id="PTHR19277:SF125">
    <property type="entry name" value="B6"/>
    <property type="match status" value="1"/>
</dbReference>
<dbReference type="Gene3D" id="2.60.120.200">
    <property type="match status" value="1"/>
</dbReference>
<keyword evidence="5" id="KW-0175">Coiled coil</keyword>
<dbReference type="InterPro" id="IPR013320">
    <property type="entry name" value="ConA-like_dom_sf"/>
</dbReference>
<dbReference type="GeneID" id="102809051"/>
<evidence type="ECO:0000313" key="8">
    <source>
        <dbReference type="RefSeq" id="XP_006819719.1"/>
    </source>
</evidence>
<dbReference type="Gene3D" id="3.30.70.660">
    <property type="entry name" value="Pseudouridine synthase I, catalytic domain, C-terminal subdomain"/>
    <property type="match status" value="1"/>
</dbReference>
<evidence type="ECO:0000256" key="5">
    <source>
        <dbReference type="SAM" id="Coils"/>
    </source>
</evidence>
<gene>
    <name evidence="8" type="primary">LOC102809051</name>
</gene>
<dbReference type="PANTHER" id="PTHR19277">
    <property type="entry name" value="PENTRAXIN"/>
    <property type="match status" value="1"/>
</dbReference>
<evidence type="ECO:0000259" key="6">
    <source>
        <dbReference type="Pfam" id="PF01416"/>
    </source>
</evidence>
<dbReference type="SUPFAM" id="SSF49899">
    <property type="entry name" value="Concanavalin A-like lectins/glucanases"/>
    <property type="match status" value="1"/>
</dbReference>
<name>A0ABM0MI78_SACKO</name>
<evidence type="ECO:0000313" key="7">
    <source>
        <dbReference type="Proteomes" id="UP000694865"/>
    </source>
</evidence>
<dbReference type="SUPFAM" id="SSF55120">
    <property type="entry name" value="Pseudouridine synthase"/>
    <property type="match status" value="1"/>
</dbReference>
<evidence type="ECO:0000256" key="3">
    <source>
        <dbReference type="ARBA" id="ARBA00022837"/>
    </source>
</evidence>
<comment type="cofactor">
    <cofactor evidence="1">
        <name>Ca(2+)</name>
        <dbReference type="ChEBI" id="CHEBI:29108"/>
    </cofactor>
</comment>
<protein>
    <submittedName>
        <fullName evidence="8">Neuronal pentraxin-1-like</fullName>
    </submittedName>
</protein>
<proteinExistence type="predicted"/>
<dbReference type="InterPro" id="IPR020097">
    <property type="entry name" value="PsdUridine_synth_TruA_a/b_dom"/>
</dbReference>
<dbReference type="Pfam" id="PF01416">
    <property type="entry name" value="PseudoU_synth_1"/>
    <property type="match status" value="1"/>
</dbReference>
<dbReference type="InterPro" id="IPR020103">
    <property type="entry name" value="PsdUridine_synth_cat_dom_sf"/>
</dbReference>
<dbReference type="InterPro" id="IPR020095">
    <property type="entry name" value="PsdUridine_synth_TruA_C"/>
</dbReference>
<keyword evidence="7" id="KW-1185">Reference proteome</keyword>
<dbReference type="InterPro" id="IPR051360">
    <property type="entry name" value="Neuronal_Pentraxin_Related"/>
</dbReference>
<keyword evidence="4" id="KW-1015">Disulfide bond</keyword>
<reference evidence="8" key="1">
    <citation type="submission" date="2025-08" db="UniProtKB">
        <authorList>
            <consortium name="RefSeq"/>
        </authorList>
    </citation>
    <scope>IDENTIFICATION</scope>
    <source>
        <tissue evidence="8">Testes</tissue>
    </source>
</reference>
<keyword evidence="3" id="KW-0106">Calcium</keyword>
<evidence type="ECO:0000256" key="1">
    <source>
        <dbReference type="ARBA" id="ARBA00001913"/>
    </source>
</evidence>